<dbReference type="Pfam" id="PF00027">
    <property type="entry name" value="cNMP_binding"/>
    <property type="match status" value="1"/>
</dbReference>
<dbReference type="InterPro" id="IPR036388">
    <property type="entry name" value="WH-like_DNA-bd_sf"/>
</dbReference>
<evidence type="ECO:0000256" key="2">
    <source>
        <dbReference type="ARBA" id="ARBA00023125"/>
    </source>
</evidence>
<evidence type="ECO:0000313" key="7">
    <source>
        <dbReference type="EMBL" id="MDQ0154035.1"/>
    </source>
</evidence>
<evidence type="ECO:0000313" key="8">
    <source>
        <dbReference type="Proteomes" id="UP001231362"/>
    </source>
</evidence>
<evidence type="ECO:0000256" key="1">
    <source>
        <dbReference type="ARBA" id="ARBA00023015"/>
    </source>
</evidence>
<dbReference type="InterPro" id="IPR000595">
    <property type="entry name" value="cNMP-bd_dom"/>
</dbReference>
<keyword evidence="1" id="KW-0805">Transcription regulation</keyword>
<evidence type="ECO:0000256" key="4">
    <source>
        <dbReference type="ARBA" id="ARBA00023163"/>
    </source>
</evidence>
<dbReference type="InterPro" id="IPR018490">
    <property type="entry name" value="cNMP-bd_dom_sf"/>
</dbReference>
<dbReference type="PANTHER" id="PTHR24567">
    <property type="entry name" value="CRP FAMILY TRANSCRIPTIONAL REGULATORY PROTEIN"/>
    <property type="match status" value="1"/>
</dbReference>
<dbReference type="Gene3D" id="1.10.10.10">
    <property type="entry name" value="Winged helix-like DNA-binding domain superfamily/Winged helix DNA-binding domain"/>
    <property type="match status" value="1"/>
</dbReference>
<dbReference type="SUPFAM" id="SSF46785">
    <property type="entry name" value="Winged helix' DNA-binding domain"/>
    <property type="match status" value="1"/>
</dbReference>
<dbReference type="PRINTS" id="PR00034">
    <property type="entry name" value="HTHCRP"/>
</dbReference>
<feature type="domain" description="HTH crp-type" evidence="6">
    <location>
        <begin position="140"/>
        <end position="213"/>
    </location>
</feature>
<dbReference type="SUPFAM" id="SSF51206">
    <property type="entry name" value="cAMP-binding domain-like"/>
    <property type="match status" value="1"/>
</dbReference>
<name>A0ABT9UZG1_9BACL</name>
<dbReference type="Pfam" id="PF13545">
    <property type="entry name" value="HTH_Crp_2"/>
    <property type="match status" value="1"/>
</dbReference>
<feature type="domain" description="Cyclic nucleotide-binding" evidence="5">
    <location>
        <begin position="4"/>
        <end position="84"/>
    </location>
</feature>
<dbReference type="PROSITE" id="PS51063">
    <property type="entry name" value="HTH_CRP_2"/>
    <property type="match status" value="1"/>
</dbReference>
<keyword evidence="2" id="KW-0238">DNA-binding</keyword>
<dbReference type="InterPro" id="IPR012318">
    <property type="entry name" value="HTH_CRP"/>
</dbReference>
<dbReference type="CDD" id="cd00092">
    <property type="entry name" value="HTH_CRP"/>
    <property type="match status" value="1"/>
</dbReference>
<keyword evidence="8" id="KW-1185">Reference proteome</keyword>
<evidence type="ECO:0000259" key="6">
    <source>
        <dbReference type="PROSITE" id="PS51063"/>
    </source>
</evidence>
<dbReference type="InterPro" id="IPR050397">
    <property type="entry name" value="Env_Response_Regulators"/>
</dbReference>
<sequence length="232" mass="26489">MPNTLKPTKSIEIKELLHIADRIIQVEKGQYLFQEGQDAGELYLVISGKIQISKITADGRELSLRICSENDICGELTLFTNSPKYLLSALMLEDGEIAVIKKEMIEEKIFQDSALGFEFIKWMSDHFRKTQMKFRDLVLYGKKGALYSTLIRMTNSYGVEQEDGILIDLPLTNQELGNFCGTTRESTNHLLNELKRKGVISIEKKKITIHDLQYIKKEIDCENCPAVFCSIE</sequence>
<gene>
    <name evidence="7" type="ORF">J2S07_000333</name>
</gene>
<proteinExistence type="predicted"/>
<dbReference type="Gene3D" id="2.60.120.10">
    <property type="entry name" value="Jelly Rolls"/>
    <property type="match status" value="1"/>
</dbReference>
<dbReference type="SMART" id="SM00100">
    <property type="entry name" value="cNMP"/>
    <property type="match status" value="1"/>
</dbReference>
<dbReference type="PANTHER" id="PTHR24567:SF74">
    <property type="entry name" value="HTH-TYPE TRANSCRIPTIONAL REGULATOR ARCR"/>
    <property type="match status" value="1"/>
</dbReference>
<protein>
    <submittedName>
        <fullName evidence="7">CRP/FNR family transcriptional regulator</fullName>
    </submittedName>
</protein>
<dbReference type="RefSeq" id="WP_307148651.1">
    <property type="nucleotide sequence ID" value="NZ_JAUSTU010000001.1"/>
</dbReference>
<dbReference type="InterPro" id="IPR014710">
    <property type="entry name" value="RmlC-like_jellyroll"/>
</dbReference>
<evidence type="ECO:0000256" key="3">
    <source>
        <dbReference type="ARBA" id="ARBA00023159"/>
    </source>
</evidence>
<accession>A0ABT9UZG1</accession>
<dbReference type="Proteomes" id="UP001231362">
    <property type="component" value="Unassembled WGS sequence"/>
</dbReference>
<organism evidence="7 8">
    <name type="scientific">Anoxybacillus andreesenii</name>
    <dbReference type="NCBI Taxonomy" id="1325932"/>
    <lineage>
        <taxon>Bacteria</taxon>
        <taxon>Bacillati</taxon>
        <taxon>Bacillota</taxon>
        <taxon>Bacilli</taxon>
        <taxon>Bacillales</taxon>
        <taxon>Anoxybacillaceae</taxon>
        <taxon>Anoxybacillus</taxon>
    </lineage>
</organism>
<dbReference type="SMART" id="SM00419">
    <property type="entry name" value="HTH_CRP"/>
    <property type="match status" value="1"/>
</dbReference>
<comment type="caution">
    <text evidence="7">The sequence shown here is derived from an EMBL/GenBank/DDBJ whole genome shotgun (WGS) entry which is preliminary data.</text>
</comment>
<evidence type="ECO:0000259" key="5">
    <source>
        <dbReference type="PROSITE" id="PS50042"/>
    </source>
</evidence>
<dbReference type="EMBL" id="JAUSTU010000001">
    <property type="protein sequence ID" value="MDQ0154035.1"/>
    <property type="molecule type" value="Genomic_DNA"/>
</dbReference>
<dbReference type="InterPro" id="IPR036390">
    <property type="entry name" value="WH_DNA-bd_sf"/>
</dbReference>
<reference evidence="7 8" key="1">
    <citation type="submission" date="2023-07" db="EMBL/GenBank/DDBJ databases">
        <title>Genomic Encyclopedia of Type Strains, Phase IV (KMG-IV): sequencing the most valuable type-strain genomes for metagenomic binning, comparative biology and taxonomic classification.</title>
        <authorList>
            <person name="Goeker M."/>
        </authorList>
    </citation>
    <scope>NUCLEOTIDE SEQUENCE [LARGE SCALE GENOMIC DNA]</scope>
    <source>
        <strain evidence="7 8">DSM 23948</strain>
    </source>
</reference>
<keyword evidence="3" id="KW-0010">Activator</keyword>
<dbReference type="CDD" id="cd00038">
    <property type="entry name" value="CAP_ED"/>
    <property type="match status" value="1"/>
</dbReference>
<dbReference type="PROSITE" id="PS50042">
    <property type="entry name" value="CNMP_BINDING_3"/>
    <property type="match status" value="1"/>
</dbReference>
<keyword evidence="4" id="KW-0804">Transcription</keyword>